<feature type="transmembrane region" description="Helical" evidence="2">
    <location>
        <begin position="95"/>
        <end position="112"/>
    </location>
</feature>
<evidence type="ECO:0000313" key="4">
    <source>
        <dbReference type="Proteomes" id="UP000189004"/>
    </source>
</evidence>
<keyword evidence="2" id="KW-0812">Transmembrane</keyword>
<evidence type="ECO:0000256" key="2">
    <source>
        <dbReference type="SAM" id="Phobius"/>
    </source>
</evidence>
<evidence type="ECO:0000256" key="1">
    <source>
        <dbReference type="SAM" id="MobiDB-lite"/>
    </source>
</evidence>
<keyword evidence="2" id="KW-1133">Transmembrane helix</keyword>
<name>A0A1V3C430_9ACTN</name>
<dbReference type="EMBL" id="MCOK01000001">
    <property type="protein sequence ID" value="OOC55485.1"/>
    <property type="molecule type" value="Genomic_DNA"/>
</dbReference>
<feature type="transmembrane region" description="Helical" evidence="2">
    <location>
        <begin position="124"/>
        <end position="144"/>
    </location>
</feature>
<comment type="caution">
    <text evidence="3">The sequence shown here is derived from an EMBL/GenBank/DDBJ whole genome shotgun (WGS) entry which is preliminary data.</text>
</comment>
<sequence length="149" mass="16015">MDKAEQADLADADEGVPEEREPEEAARDGHGSGGGRDEEDKEPGEAVEDTDTGEHPVRPKVPYWLSQVPYLLVMSALAAGIVVVAAAHFKRGPAIIAGALLLAAVFRAFLPDDWIGMLAVRRRWIDLLTLVTLAVLLIVLAWVAPQLSA</sequence>
<feature type="compositionally biased region" description="Basic and acidic residues" evidence="1">
    <location>
        <begin position="17"/>
        <end position="38"/>
    </location>
</feature>
<protein>
    <recommendedName>
        <fullName evidence="5">DUF3017 domain-containing protein</fullName>
    </recommendedName>
</protein>
<dbReference type="Pfam" id="PF11222">
    <property type="entry name" value="DUF3017"/>
    <property type="match status" value="1"/>
</dbReference>
<keyword evidence="4" id="KW-1185">Reference proteome</keyword>
<gene>
    <name evidence="3" type="ORF">NOSIN_18055</name>
</gene>
<reference evidence="4" key="1">
    <citation type="submission" date="2016-08" db="EMBL/GenBank/DDBJ databases">
        <authorList>
            <person name="Tokovenko B."/>
            <person name="Kalinowski J."/>
        </authorList>
    </citation>
    <scope>NUCLEOTIDE SEQUENCE [LARGE SCALE GENOMIC DNA]</scope>
    <source>
        <strain evidence="4">UTMC102</strain>
    </source>
</reference>
<dbReference type="Proteomes" id="UP000189004">
    <property type="component" value="Unassembled WGS sequence"/>
</dbReference>
<dbReference type="InterPro" id="IPR021385">
    <property type="entry name" value="DUF3017"/>
</dbReference>
<accession>A0A1V3C430</accession>
<dbReference type="OrthoDB" id="3480920at2"/>
<feature type="compositionally biased region" description="Acidic residues" evidence="1">
    <location>
        <begin position="39"/>
        <end position="51"/>
    </location>
</feature>
<dbReference type="STRING" id="501010.NOSIN_18055"/>
<evidence type="ECO:0000313" key="3">
    <source>
        <dbReference type="EMBL" id="OOC55485.1"/>
    </source>
</evidence>
<dbReference type="AlphaFoldDB" id="A0A1V3C430"/>
<feature type="region of interest" description="Disordered" evidence="1">
    <location>
        <begin position="1"/>
        <end position="59"/>
    </location>
</feature>
<organism evidence="3 4">
    <name type="scientific">Nocardiopsis sinuspersici</name>
    <dbReference type="NCBI Taxonomy" id="501010"/>
    <lineage>
        <taxon>Bacteria</taxon>
        <taxon>Bacillati</taxon>
        <taxon>Actinomycetota</taxon>
        <taxon>Actinomycetes</taxon>
        <taxon>Streptosporangiales</taxon>
        <taxon>Nocardiopsidaceae</taxon>
        <taxon>Nocardiopsis</taxon>
    </lineage>
</organism>
<keyword evidence="2" id="KW-0472">Membrane</keyword>
<dbReference type="RefSeq" id="WP_077691916.1">
    <property type="nucleotide sequence ID" value="NZ_JACCHL010000001.1"/>
</dbReference>
<evidence type="ECO:0008006" key="5">
    <source>
        <dbReference type="Google" id="ProtNLM"/>
    </source>
</evidence>
<proteinExistence type="predicted"/>
<feature type="transmembrane region" description="Helical" evidence="2">
    <location>
        <begin position="68"/>
        <end position="89"/>
    </location>
</feature>